<evidence type="ECO:0000256" key="1">
    <source>
        <dbReference type="SAM" id="MobiDB-lite"/>
    </source>
</evidence>
<sequence>MFPFLDKNRKNKSTGNEQEVNAADVLGNDMEANESNEDLVEPTLSIHPSWNLPEEEKYVFAFHNTEAKALKPNQLSITTVDSIERKNEFQFIALIRHSVNKPINLGEANIVLLNEEKRIILKKKFDLTTIGKLPANSSRPWKFSFTKKELAAVDAEPNNNWTIAFELKRKHKLDLEDSWKESLAQESIEQLEKIVESAKPLKAGEVNFMGIEAKVMEDHQLSVTILIRNGAERDLIVENLPLVVTDASNEVIAKGGFQFDKLTIKANTSKPWRFIFPSSLLLKEAENIDLSRWQAQVIQK</sequence>
<gene>
    <name evidence="2" type="ORF">ACFOY7_07725</name>
</gene>
<proteinExistence type="predicted"/>
<dbReference type="RefSeq" id="WP_390251045.1">
    <property type="nucleotide sequence ID" value="NZ_JBHSDT010000004.1"/>
</dbReference>
<organism evidence="2 3">
    <name type="scientific">Gracilibacillus xinjiangensis</name>
    <dbReference type="NCBI Taxonomy" id="1193282"/>
    <lineage>
        <taxon>Bacteria</taxon>
        <taxon>Bacillati</taxon>
        <taxon>Bacillota</taxon>
        <taxon>Bacilli</taxon>
        <taxon>Bacillales</taxon>
        <taxon>Bacillaceae</taxon>
        <taxon>Gracilibacillus</taxon>
    </lineage>
</organism>
<accession>A0ABV8WT75</accession>
<evidence type="ECO:0000313" key="3">
    <source>
        <dbReference type="Proteomes" id="UP001595882"/>
    </source>
</evidence>
<dbReference type="NCBIfam" id="TIGR04399">
    <property type="entry name" value="acc_Sec_SLAP"/>
    <property type="match status" value="1"/>
</dbReference>
<protein>
    <submittedName>
        <fullName evidence="2">Accessory Sec system S-layer assembly protein</fullName>
    </submittedName>
</protein>
<evidence type="ECO:0000313" key="2">
    <source>
        <dbReference type="EMBL" id="MFC4402960.1"/>
    </source>
</evidence>
<feature type="region of interest" description="Disordered" evidence="1">
    <location>
        <begin position="1"/>
        <end position="25"/>
    </location>
</feature>
<dbReference type="InterPro" id="IPR030910">
    <property type="entry name" value="SLAP_dom"/>
</dbReference>
<dbReference type="NCBIfam" id="TIGR04398">
    <property type="entry name" value="SLAP_DUP"/>
    <property type="match status" value="2"/>
</dbReference>
<dbReference type="EMBL" id="JBHSDT010000004">
    <property type="protein sequence ID" value="MFC4402960.1"/>
    <property type="molecule type" value="Genomic_DNA"/>
</dbReference>
<dbReference type="InterPro" id="IPR030911">
    <property type="entry name" value="Sec_acc_SLAP"/>
</dbReference>
<reference evidence="3" key="1">
    <citation type="journal article" date="2019" name="Int. J. Syst. Evol. Microbiol.">
        <title>The Global Catalogue of Microorganisms (GCM) 10K type strain sequencing project: providing services to taxonomists for standard genome sequencing and annotation.</title>
        <authorList>
            <consortium name="The Broad Institute Genomics Platform"/>
            <consortium name="The Broad Institute Genome Sequencing Center for Infectious Disease"/>
            <person name="Wu L."/>
            <person name="Ma J."/>
        </authorList>
    </citation>
    <scope>NUCLEOTIDE SEQUENCE [LARGE SCALE GENOMIC DNA]</scope>
    <source>
        <strain evidence="3">CCUG 37865</strain>
    </source>
</reference>
<keyword evidence="3" id="KW-1185">Reference proteome</keyword>
<comment type="caution">
    <text evidence="2">The sequence shown here is derived from an EMBL/GenBank/DDBJ whole genome shotgun (WGS) entry which is preliminary data.</text>
</comment>
<dbReference type="Proteomes" id="UP001595882">
    <property type="component" value="Unassembled WGS sequence"/>
</dbReference>
<name>A0ABV8WT75_9BACI</name>